<dbReference type="NCBIfam" id="TIGR02098">
    <property type="entry name" value="MJ0042_CXXC"/>
    <property type="match status" value="1"/>
</dbReference>
<dbReference type="EMBL" id="CP029289">
    <property type="protein sequence ID" value="AWR95420.1"/>
    <property type="molecule type" value="Genomic_DNA"/>
</dbReference>
<dbReference type="AlphaFoldDB" id="A0A2U9IHC8"/>
<dbReference type="KEGG" id="abri:DFR85_13290"/>
<name>A0A2U9IHC8_9CREN</name>
<proteinExistence type="predicted"/>
<gene>
    <name evidence="1" type="ORF">DFR85_13290</name>
</gene>
<organism evidence="1 2">
    <name type="scientific">Acidianus brierleyi</name>
    <dbReference type="NCBI Taxonomy" id="41673"/>
    <lineage>
        <taxon>Archaea</taxon>
        <taxon>Thermoproteota</taxon>
        <taxon>Thermoprotei</taxon>
        <taxon>Sulfolobales</taxon>
        <taxon>Sulfolobaceae</taxon>
        <taxon>Acidianus</taxon>
    </lineage>
</organism>
<evidence type="ECO:0000313" key="1">
    <source>
        <dbReference type="EMBL" id="AWR95420.1"/>
    </source>
</evidence>
<reference evidence="1 2" key="1">
    <citation type="submission" date="2018-05" db="EMBL/GenBank/DDBJ databases">
        <title>Complete Genome Sequences of Extremely Thermoacidophilic, Metal-Mobilizing Type-Strain Members of the Archaeal Family Sulfolobaceae: Acidianus brierleyi DSM-1651T, Acidianus sulfidivorans DSM-18786T, Metallosphaera hakonensis DSM-7519T, and Metallosphaera prunae DSM-10039T.</title>
        <authorList>
            <person name="Counts J.A."/>
            <person name="Kelly R.M."/>
        </authorList>
    </citation>
    <scope>NUCLEOTIDE SEQUENCE [LARGE SCALE GENOMIC DNA]</scope>
    <source>
        <strain evidence="1 2">DSM 1651</strain>
    </source>
</reference>
<sequence>MRRKKGVKELNSIIPYWRGPSISPGLIKRLLQSPVEVKDVLTCARNISEEIRVIDDVKIGKWKIRCPYCETSFEVDDNKIIRCPNCNNVIKKVNFEQWNSLLEKFMNFEISANELNRSPVFPTDNNFELIVEDIENIPTEPINFRVSFYGFNRVYKFFSPLQLYTMSRLISKIRETDKGIRTILSISLLDYISYNSMFTLINDKGIKSMFYTIQPKISWKWPILPGKYFVNSTIAVLKAKEGIYIPTLNYGIQNEIYNFYLSILKITLSNLSNGVLVPYLYSEYFFNCLDDKCNSYVEKGKQKLTLEDILDNKTTFLMKIIKEDDIIFLLNSRYRVLSIQYEKEGFKISLDKNRNGTITIAAIHNLLKEKRVNNMQDIKALTSALEIVLKEFTKYEKIIGIRGIDEVFNEVTNVLCNSIGCKIADDMTRYYILGKFYGRSRLFFRMLFMLTSKRKIKFSEQDDNILGLLLRVKKDPSIIRTLPPSKIFELMQTIRILSNLEIKDRDIYKDILTKIDNEIGQF</sequence>
<evidence type="ECO:0000313" key="2">
    <source>
        <dbReference type="Proteomes" id="UP000248044"/>
    </source>
</evidence>
<dbReference type="Proteomes" id="UP000248044">
    <property type="component" value="Chromosome"/>
</dbReference>
<accession>A0A2U9IHC8</accession>
<dbReference type="OrthoDB" id="42144at2157"/>
<protein>
    <submittedName>
        <fullName evidence="1">Uncharacterized protein</fullName>
    </submittedName>
</protein>
<keyword evidence="2" id="KW-1185">Reference proteome</keyword>
<dbReference type="InterPro" id="IPR011723">
    <property type="entry name" value="Znf/thioredoxin_put"/>
</dbReference>